<dbReference type="AlphaFoldDB" id="A0A1X7TNP7"/>
<reference evidence="4" key="2">
    <citation type="submission" date="2017-05" db="UniProtKB">
        <authorList>
            <consortium name="EnsemblMetazoa"/>
        </authorList>
    </citation>
    <scope>IDENTIFICATION</scope>
</reference>
<dbReference type="Pfam" id="PF13915">
    <property type="entry name" value="DUF4210"/>
    <property type="match status" value="1"/>
</dbReference>
<dbReference type="PANTHER" id="PTHR13199">
    <property type="entry name" value="GH03947P"/>
    <property type="match status" value="1"/>
</dbReference>
<feature type="compositionally biased region" description="Polar residues" evidence="2">
    <location>
        <begin position="13"/>
        <end position="23"/>
    </location>
</feature>
<dbReference type="STRING" id="400682.A0A1X7TNP7"/>
<keyword evidence="5" id="KW-1185">Reference proteome</keyword>
<feature type="region of interest" description="Disordered" evidence="2">
    <location>
        <begin position="1"/>
        <end position="36"/>
    </location>
</feature>
<evidence type="ECO:0000256" key="2">
    <source>
        <dbReference type="SAM" id="MobiDB-lite"/>
    </source>
</evidence>
<evidence type="ECO:0000313" key="4">
    <source>
        <dbReference type="EnsemblMetazoa" id="Aqu2.1.16572_001"/>
    </source>
</evidence>
<dbReference type="OrthoDB" id="8625101at2759"/>
<dbReference type="Proteomes" id="UP000007879">
    <property type="component" value="Unassembled WGS sequence"/>
</dbReference>
<name>A0A1X7TNP7_AMPQE</name>
<dbReference type="PANTHER" id="PTHR13199:SF11">
    <property type="entry name" value="PROTEIN ATOSSA"/>
    <property type="match status" value="1"/>
</dbReference>
<dbReference type="EnsemblMetazoa" id="Aqu2.1.16572_001">
    <property type="protein sequence ID" value="Aqu2.1.16572_001"/>
    <property type="gene ID" value="Aqu2.1.16572"/>
</dbReference>
<sequence length="332" mass="36467">MPTVSVDRREENGTMNEETSTNGLKPHTESLLGTNGVDRSESITQDLKQLSLTTSVDSVGCGSSVKLRSRQIMIDRISANGDSTSNSRLTYSSSPIPSLSCHQDVHRFKRRSMGFSTKVSRPMPPVRSMSLPAGVPNLCLLGSFEESVLNGRLEPCGYVEGFTAELGASGSFIPNHVTLPVTTSFFNLSDSGDTYGTSPYFGHIDLSNIGRRGYKVPSKGTVQLTLFNPNKTVVKMFIVHYDHSDMPPSSSTFIRQKTITQNIQKRLPPSLHYLIHLRFISTRSSRHYLHTDIKLLFARKAPDIDTGTACQPLLSTITEGPTDPKYGPVAEI</sequence>
<dbReference type="SMART" id="SM01177">
    <property type="entry name" value="DUF4210"/>
    <property type="match status" value="1"/>
</dbReference>
<organism evidence="4">
    <name type="scientific">Amphimedon queenslandica</name>
    <name type="common">Sponge</name>
    <dbReference type="NCBI Taxonomy" id="400682"/>
    <lineage>
        <taxon>Eukaryota</taxon>
        <taxon>Metazoa</taxon>
        <taxon>Porifera</taxon>
        <taxon>Demospongiae</taxon>
        <taxon>Heteroscleromorpha</taxon>
        <taxon>Haplosclerida</taxon>
        <taxon>Niphatidae</taxon>
        <taxon>Amphimedon</taxon>
    </lineage>
</organism>
<dbReference type="EnsemblMetazoa" id="XM_011408828.2">
    <property type="protein sequence ID" value="XP_011407130.2"/>
    <property type="gene ID" value="LOC100640593"/>
</dbReference>
<protein>
    <recommendedName>
        <fullName evidence="3">Atos-like conserved domain-containing protein</fullName>
    </recommendedName>
</protein>
<dbReference type="Pfam" id="PF13889">
    <property type="entry name" value="Chromosome_seg"/>
    <property type="match status" value="1"/>
</dbReference>
<evidence type="ECO:0000313" key="5">
    <source>
        <dbReference type="Proteomes" id="UP000007879"/>
    </source>
</evidence>
<evidence type="ECO:0000259" key="3">
    <source>
        <dbReference type="SMART" id="SM01177"/>
    </source>
</evidence>
<proteinExistence type="inferred from homology"/>
<reference evidence="5" key="1">
    <citation type="journal article" date="2010" name="Nature">
        <title>The Amphimedon queenslandica genome and the evolution of animal complexity.</title>
        <authorList>
            <person name="Srivastava M."/>
            <person name="Simakov O."/>
            <person name="Chapman J."/>
            <person name="Fahey B."/>
            <person name="Gauthier M.E."/>
            <person name="Mitros T."/>
            <person name="Richards G.S."/>
            <person name="Conaco C."/>
            <person name="Dacre M."/>
            <person name="Hellsten U."/>
            <person name="Larroux C."/>
            <person name="Putnam N.H."/>
            <person name="Stanke M."/>
            <person name="Adamska M."/>
            <person name="Darling A."/>
            <person name="Degnan S.M."/>
            <person name="Oakley T.H."/>
            <person name="Plachetzki D.C."/>
            <person name="Zhai Y."/>
            <person name="Adamski M."/>
            <person name="Calcino A."/>
            <person name="Cummins S.F."/>
            <person name="Goodstein D.M."/>
            <person name="Harris C."/>
            <person name="Jackson D.J."/>
            <person name="Leys S.P."/>
            <person name="Shu S."/>
            <person name="Woodcroft B.J."/>
            <person name="Vervoort M."/>
            <person name="Kosik K.S."/>
            <person name="Manning G."/>
            <person name="Degnan B.M."/>
            <person name="Rokhsar D.S."/>
        </authorList>
    </citation>
    <scope>NUCLEOTIDE SEQUENCE [LARGE SCALE GENOMIC DNA]</scope>
</reference>
<accession>A0A1X7TNP7</accession>
<dbReference type="InterPro" id="IPR033473">
    <property type="entry name" value="Atos-like_C"/>
</dbReference>
<evidence type="ECO:0000256" key="1">
    <source>
        <dbReference type="ARBA" id="ARBA00034497"/>
    </source>
</evidence>
<feature type="domain" description="Atos-like conserved" evidence="3">
    <location>
        <begin position="140"/>
        <end position="201"/>
    </location>
</feature>
<feature type="compositionally biased region" description="Basic and acidic residues" evidence="2">
    <location>
        <begin position="1"/>
        <end position="12"/>
    </location>
</feature>
<dbReference type="InterPro" id="IPR025261">
    <property type="entry name" value="Atos-like_cons_dom"/>
</dbReference>
<dbReference type="InterPro" id="IPR051506">
    <property type="entry name" value="ATOS_Transcription_Regulators"/>
</dbReference>
<comment type="similarity">
    <text evidence="1">Belongs to the ATOS family.</text>
</comment>
<gene>
    <name evidence="4" type="primary">100640593</name>
</gene>
<dbReference type="InParanoid" id="A0A1X7TNP7"/>
<dbReference type="KEGG" id="aqu:100640593"/>